<feature type="domain" description="Glycoside hydrolase 35 catalytic" evidence="6">
    <location>
        <begin position="259"/>
        <end position="394"/>
    </location>
</feature>
<dbReference type="EC" id="3.2.1.23" evidence="4"/>
<dbReference type="InterPro" id="IPR031330">
    <property type="entry name" value="Gly_Hdrlase_35_cat"/>
</dbReference>
<evidence type="ECO:0000256" key="2">
    <source>
        <dbReference type="ARBA" id="ARBA00022801"/>
    </source>
</evidence>
<gene>
    <name evidence="7" type="ORF">CSTERTH_10935</name>
</gene>
<evidence type="ECO:0000256" key="1">
    <source>
        <dbReference type="ARBA" id="ARBA00009809"/>
    </source>
</evidence>
<dbReference type="EMBL" id="CP014672">
    <property type="protein sequence ID" value="ANW99506.1"/>
    <property type="molecule type" value="Genomic_DNA"/>
</dbReference>
<dbReference type="Pfam" id="PF01301">
    <property type="entry name" value="Glyco_hydro_35"/>
    <property type="match status" value="2"/>
</dbReference>
<evidence type="ECO:0000259" key="6">
    <source>
        <dbReference type="Pfam" id="PF01301"/>
    </source>
</evidence>
<dbReference type="InterPro" id="IPR019801">
    <property type="entry name" value="Glyco_hydro_35_CS"/>
</dbReference>
<organism evidence="7 8">
    <name type="scientific">Thermoclostridium stercorarium subsp. thermolacticum DSM 2910</name>
    <dbReference type="NCBI Taxonomy" id="1121336"/>
    <lineage>
        <taxon>Bacteria</taxon>
        <taxon>Bacillati</taxon>
        <taxon>Bacillota</taxon>
        <taxon>Clostridia</taxon>
        <taxon>Eubacteriales</taxon>
        <taxon>Oscillospiraceae</taxon>
        <taxon>Thermoclostridium</taxon>
    </lineage>
</organism>
<proteinExistence type="inferred from homology"/>
<dbReference type="AlphaFoldDB" id="A0A1B1YFG4"/>
<dbReference type="Gene3D" id="3.20.20.80">
    <property type="entry name" value="Glycosidases"/>
    <property type="match status" value="1"/>
</dbReference>
<evidence type="ECO:0000256" key="5">
    <source>
        <dbReference type="RuleBase" id="RU003679"/>
    </source>
</evidence>
<evidence type="ECO:0000313" key="8">
    <source>
        <dbReference type="Proteomes" id="UP000092971"/>
    </source>
</evidence>
<protein>
    <recommendedName>
        <fullName evidence="4">Beta-galactosidase</fullName>
        <ecNumber evidence="4">3.2.1.23</ecNumber>
    </recommendedName>
</protein>
<comment type="similarity">
    <text evidence="1 5">Belongs to the glycosyl hydrolase 35 family.</text>
</comment>
<dbReference type="SUPFAM" id="SSF51445">
    <property type="entry name" value="(Trans)glycosidases"/>
    <property type="match status" value="1"/>
</dbReference>
<dbReference type="PANTHER" id="PTHR23421">
    <property type="entry name" value="BETA-GALACTOSIDASE RELATED"/>
    <property type="match status" value="1"/>
</dbReference>
<dbReference type="PRINTS" id="PR00742">
    <property type="entry name" value="GLHYDRLASE35"/>
</dbReference>
<evidence type="ECO:0000256" key="4">
    <source>
        <dbReference type="RuleBase" id="RU000675"/>
    </source>
</evidence>
<accession>A0A1B1YFG4</accession>
<evidence type="ECO:0000313" key="7">
    <source>
        <dbReference type="EMBL" id="ANW99506.1"/>
    </source>
</evidence>
<keyword evidence="2 4" id="KW-0378">Hydrolase</keyword>
<dbReference type="GO" id="GO:0005975">
    <property type="term" value="P:carbohydrate metabolic process"/>
    <property type="evidence" value="ECO:0007669"/>
    <property type="project" value="InterPro"/>
</dbReference>
<feature type="domain" description="Glycoside hydrolase 35 catalytic" evidence="6">
    <location>
        <begin position="44"/>
        <end position="191"/>
    </location>
</feature>
<name>A0A1B1YFG4_THEST</name>
<dbReference type="GO" id="GO:0004565">
    <property type="term" value="F:beta-galactosidase activity"/>
    <property type="evidence" value="ECO:0007669"/>
    <property type="project" value="UniProtKB-EC"/>
</dbReference>
<dbReference type="InterPro" id="IPR001944">
    <property type="entry name" value="Glycoside_Hdrlase_35"/>
</dbReference>
<dbReference type="InterPro" id="IPR017853">
    <property type="entry name" value="GH"/>
</dbReference>
<dbReference type="Proteomes" id="UP000092971">
    <property type="component" value="Chromosome"/>
</dbReference>
<sequence length="778" mass="89093">MGMAVYHLDLSNYEDKRIFPLSEKFRGTDPDGNVISFTNYYMEFNGRPFFAISGECHYSRVPESRWEDTILKMKMGGLNIVSTYCFWIHHEEEEGVFNFSGNRNIRKFLQLCHKHQMYVIVRIGPFCHGEVRNGGLPDWLYGKPFEVRSLDPDFLEYTRRIYRKYAEQFEGLYFKDGGPIIGVQIENEYMHSAAPWEMTTGTSNEWIPGGHDGDEYMIKLKQIAQEEGIIAPFYTCTAWGGAITPTGEMLPLWGGYAYWPWIFYNYDGEHPATPEYIYRDYHNNKVPKTYNFEPRYAPESFPYACCEMGGGMTCFYNYRFQLPYESVDAMANIKLAGGCNFLGYYMYRGGSNPKGTRLPYLNEHQCPKISYDYQAPIGEFGQLRPSYFRLKALHIFVRDFTESFCRTFTILPEGSQDIRPEDVDTLRYAARTDGKGGYLFINNFQDHVECKPKADETVVIKLRDGEIEIPGISLAAGEEAILPFNLDVGGYRLIYAKAQLLSVIRDEKAPVYFFFVPEGMEPEYVWDGGEIESIDGKGVSEKLISVRPENGRMSSFVIGGKHGEVRIVTLTREQSLMFYKIEAGGRETAVLCNSPLIYDGAEIRIENRSMNGQKVKLLMYPAHNLKRIDTAGSCREVEEGIWKGVEIEWTEEEERIVSVPVKQLGKFRYEVEIPESYDDCKEALIQIEYMGDIGNAFVDGELISDNFYNGSVWEIGLKSAWNPGKGNKITFVLNPVKKNVKIDVSSTMAGRLEKAEEAMAELRSVRIIPIHEAVFKIM</sequence>
<comment type="catalytic activity">
    <reaction evidence="4">
        <text>Hydrolysis of terminal non-reducing beta-D-galactose residues in beta-D-galactosides.</text>
        <dbReference type="EC" id="3.2.1.23"/>
    </reaction>
</comment>
<dbReference type="PROSITE" id="PS01182">
    <property type="entry name" value="GLYCOSYL_HYDROL_F35"/>
    <property type="match status" value="1"/>
</dbReference>
<evidence type="ECO:0000256" key="3">
    <source>
        <dbReference type="ARBA" id="ARBA00023295"/>
    </source>
</evidence>
<reference evidence="7 8" key="1">
    <citation type="submission" date="2016-02" db="EMBL/GenBank/DDBJ databases">
        <title>Comparison of Clostridium stercorarium subspecies using comparative genomics and transcriptomics.</title>
        <authorList>
            <person name="Schellenberg J."/>
            <person name="Thallinger G."/>
            <person name="Levin D.B."/>
            <person name="Zhang X."/>
            <person name="Alvare G."/>
            <person name="Fristensky B."/>
            <person name="Sparling R."/>
        </authorList>
    </citation>
    <scope>NUCLEOTIDE SEQUENCE [LARGE SCALE GENOMIC DNA]</scope>
    <source>
        <strain evidence="7 8">DSM 2910</strain>
    </source>
</reference>
<keyword evidence="3 4" id="KW-0326">Glycosidase</keyword>